<name>A0ABN2NI31_9MICO</name>
<gene>
    <name evidence="1" type="ORF">GCM10009751_29460</name>
</gene>
<reference evidence="1 2" key="1">
    <citation type="journal article" date="2019" name="Int. J. Syst. Evol. Microbiol.">
        <title>The Global Catalogue of Microorganisms (GCM) 10K type strain sequencing project: providing services to taxonomists for standard genome sequencing and annotation.</title>
        <authorList>
            <consortium name="The Broad Institute Genomics Platform"/>
            <consortium name="The Broad Institute Genome Sequencing Center for Infectious Disease"/>
            <person name="Wu L."/>
            <person name="Ma J."/>
        </authorList>
    </citation>
    <scope>NUCLEOTIDE SEQUENCE [LARGE SCALE GENOMIC DNA]</scope>
    <source>
        <strain evidence="1 2">JCM 14326</strain>
    </source>
</reference>
<organism evidence="1 2">
    <name type="scientific">Myceligenerans crystallogenes</name>
    <dbReference type="NCBI Taxonomy" id="316335"/>
    <lineage>
        <taxon>Bacteria</taxon>
        <taxon>Bacillati</taxon>
        <taxon>Actinomycetota</taxon>
        <taxon>Actinomycetes</taxon>
        <taxon>Micrococcales</taxon>
        <taxon>Promicromonosporaceae</taxon>
        <taxon>Myceligenerans</taxon>
    </lineage>
</organism>
<keyword evidence="2" id="KW-1185">Reference proteome</keyword>
<evidence type="ECO:0000313" key="1">
    <source>
        <dbReference type="EMBL" id="GAA1868922.1"/>
    </source>
</evidence>
<protein>
    <submittedName>
        <fullName evidence="1">Uncharacterized protein</fullName>
    </submittedName>
</protein>
<proteinExistence type="predicted"/>
<comment type="caution">
    <text evidence="1">The sequence shown here is derived from an EMBL/GenBank/DDBJ whole genome shotgun (WGS) entry which is preliminary data.</text>
</comment>
<sequence length="43" mass="4663">MRAETYAEPGTWLCVRSSGGRLAEVTVHGADPSGIMLELTVWD</sequence>
<dbReference type="RefSeq" id="WP_344104260.1">
    <property type="nucleotide sequence ID" value="NZ_BAAANL010000006.1"/>
</dbReference>
<accession>A0ABN2NI31</accession>
<evidence type="ECO:0000313" key="2">
    <source>
        <dbReference type="Proteomes" id="UP001501094"/>
    </source>
</evidence>
<dbReference type="EMBL" id="BAAANL010000006">
    <property type="protein sequence ID" value="GAA1868922.1"/>
    <property type="molecule type" value="Genomic_DNA"/>
</dbReference>
<dbReference type="Proteomes" id="UP001501094">
    <property type="component" value="Unassembled WGS sequence"/>
</dbReference>